<dbReference type="PANTHER" id="PTHR24300">
    <property type="entry name" value="CYTOCHROME P450 508A4-RELATED"/>
    <property type="match status" value="1"/>
</dbReference>
<evidence type="ECO:0000256" key="25">
    <source>
        <dbReference type="ARBA" id="ARBA00067282"/>
    </source>
</evidence>
<evidence type="ECO:0000256" key="28">
    <source>
        <dbReference type="RuleBase" id="RU000461"/>
    </source>
</evidence>
<dbReference type="Pfam" id="PF00067">
    <property type="entry name" value="p450"/>
    <property type="match status" value="1"/>
</dbReference>
<evidence type="ECO:0000256" key="18">
    <source>
        <dbReference type="ARBA" id="ARBA00023136"/>
    </source>
</evidence>
<evidence type="ECO:0000256" key="1">
    <source>
        <dbReference type="ARBA" id="ARBA00001971"/>
    </source>
</evidence>
<dbReference type="GO" id="GO:0016712">
    <property type="term" value="F:oxidoreductase activity, acting on paired donors, with incorporation or reduction of molecular oxygen, reduced flavin or flavoprotein as one donor, and incorporation of one atom of oxygen"/>
    <property type="evidence" value="ECO:0000318"/>
    <property type="project" value="GO_Central"/>
</dbReference>
<dbReference type="GO" id="GO:0008395">
    <property type="term" value="F:steroid hydroxylase activity"/>
    <property type="evidence" value="ECO:0000318"/>
    <property type="project" value="GO_Central"/>
</dbReference>
<comment type="catalytic activity">
    <reaction evidence="19">
        <text>(5Z,8Z,11Z,14Z)-eicosatetraenoate + reduced [NADPH--hemoprotein reductase] + O2 = 19-hydroxy-(5Z,8Z,11Z,14Z)-eicosatetraenoate + oxidized [NADPH--hemoprotein reductase] + H2O + H(+)</text>
        <dbReference type="Rhea" id="RHEA:39759"/>
        <dbReference type="Rhea" id="RHEA-COMP:11964"/>
        <dbReference type="Rhea" id="RHEA-COMP:11965"/>
        <dbReference type="ChEBI" id="CHEBI:15377"/>
        <dbReference type="ChEBI" id="CHEBI:15378"/>
        <dbReference type="ChEBI" id="CHEBI:15379"/>
        <dbReference type="ChEBI" id="CHEBI:32395"/>
        <dbReference type="ChEBI" id="CHEBI:57618"/>
        <dbReference type="ChEBI" id="CHEBI:58210"/>
        <dbReference type="ChEBI" id="CHEBI:76627"/>
    </reaction>
    <physiologicalReaction direction="left-to-right" evidence="19">
        <dbReference type="Rhea" id="RHEA:39760"/>
    </physiologicalReaction>
</comment>
<evidence type="ECO:0000256" key="19">
    <source>
        <dbReference type="ARBA" id="ARBA00049206"/>
    </source>
</evidence>
<evidence type="ECO:0000256" key="15">
    <source>
        <dbReference type="ARBA" id="ARBA00023033"/>
    </source>
</evidence>
<comment type="function">
    <text evidence="23">A cytochrome P450 monooxygenase involved in the metabolism of arachidonic acid and its conjugates. Mechanistically, uses molecular oxygen inserting one oxygen atom into a substrate, and reducing the second into a water molecule, with two electrons provided by NADPH via cytochrome P450 reductase (CPR; NADPH-ferrihemoprotein reductase). Acts as an omega and omega-1 hydroxylase for arachidonic acid and possibly for other long chain fatty acids. May modulate the arachidonic acid signaling pathway and play a role in other fatty acid signaling processes. May down-regulate the biological activities of N-arachidonoyl-serotonin, an endocannabinoid that has anti-nociceptive effects through inhibition of fatty acid amide hydrolase FAAH, TRPV1 receptor and T-type calcium channels. Catalyzes C-2 oxidation of the indole ring of N-arachidonoyl-serotonin forming a less active product 2-oxo-N-arachidonoyl-serotonin.</text>
</comment>
<evidence type="ECO:0000256" key="17">
    <source>
        <dbReference type="ARBA" id="ARBA00023128"/>
    </source>
</evidence>
<keyword evidence="15 28" id="KW-0503">Monooxygenase</keyword>
<dbReference type="GO" id="GO:0006805">
    <property type="term" value="P:xenobiotic metabolic process"/>
    <property type="evidence" value="ECO:0000318"/>
    <property type="project" value="GO_Central"/>
</dbReference>
<keyword evidence="6 27" id="KW-0349">Heme</keyword>
<evidence type="ECO:0000256" key="8">
    <source>
        <dbReference type="ARBA" id="ARBA00022723"/>
    </source>
</evidence>
<keyword evidence="16" id="KW-0443">Lipid metabolism</keyword>
<dbReference type="PRINTS" id="PR00385">
    <property type="entry name" value="P450"/>
</dbReference>
<dbReference type="PROSITE" id="PS00086">
    <property type="entry name" value="CYTOCHROME_P450"/>
    <property type="match status" value="1"/>
</dbReference>
<dbReference type="FunFam" id="1.10.630.10:FF:000017">
    <property type="entry name" value="cytochrome P450 2U1 isoform X1"/>
    <property type="match status" value="1"/>
</dbReference>
<evidence type="ECO:0000256" key="5">
    <source>
        <dbReference type="ARBA" id="ARBA00010617"/>
    </source>
</evidence>
<keyword evidence="10" id="KW-0256">Endoplasmic reticulum</keyword>
<name>A0A9J7LJG8_BRAFL</name>
<dbReference type="InterPro" id="IPR017972">
    <property type="entry name" value="Cyt_P450_CS"/>
</dbReference>
<evidence type="ECO:0000256" key="12">
    <source>
        <dbReference type="ARBA" id="ARBA00022989"/>
    </source>
</evidence>
<dbReference type="InterPro" id="IPR050182">
    <property type="entry name" value="Cytochrome_P450_fam2"/>
</dbReference>
<dbReference type="Proteomes" id="UP000001554">
    <property type="component" value="Chromosome 7"/>
</dbReference>
<evidence type="ECO:0000256" key="13">
    <source>
        <dbReference type="ARBA" id="ARBA00023002"/>
    </source>
</evidence>
<reference evidence="30" key="1">
    <citation type="journal article" date="2020" name="Nat. Ecol. Evol.">
        <title>Deeply conserved synteny resolves early events in vertebrate evolution.</title>
        <authorList>
            <person name="Simakov O."/>
            <person name="Marletaz F."/>
            <person name="Yue J.X."/>
            <person name="O'Connell B."/>
            <person name="Jenkins J."/>
            <person name="Brandt A."/>
            <person name="Calef R."/>
            <person name="Tung C.H."/>
            <person name="Huang T.K."/>
            <person name="Schmutz J."/>
            <person name="Satoh N."/>
            <person name="Yu J.K."/>
            <person name="Putnam N.H."/>
            <person name="Green R.E."/>
            <person name="Rokhsar D.S."/>
        </authorList>
    </citation>
    <scope>NUCLEOTIDE SEQUENCE [LARGE SCALE GENOMIC DNA]</scope>
    <source>
        <strain evidence="30">S238N-H82</strain>
    </source>
</reference>
<evidence type="ECO:0000256" key="29">
    <source>
        <dbReference type="SAM" id="Phobius"/>
    </source>
</evidence>
<evidence type="ECO:0000256" key="24">
    <source>
        <dbReference type="ARBA" id="ARBA00066560"/>
    </source>
</evidence>
<evidence type="ECO:0000313" key="31">
    <source>
        <dbReference type="RefSeq" id="XP_035682905.1"/>
    </source>
</evidence>
<dbReference type="OrthoDB" id="1103324at2759"/>
<organism evidence="30 31">
    <name type="scientific">Branchiostoma floridae</name>
    <name type="common">Florida lancelet</name>
    <name type="synonym">Amphioxus</name>
    <dbReference type="NCBI Taxonomy" id="7739"/>
    <lineage>
        <taxon>Eukaryota</taxon>
        <taxon>Metazoa</taxon>
        <taxon>Chordata</taxon>
        <taxon>Cephalochordata</taxon>
        <taxon>Leptocardii</taxon>
        <taxon>Amphioxiformes</taxon>
        <taxon>Branchiostomatidae</taxon>
        <taxon>Branchiostoma</taxon>
    </lineage>
</organism>
<evidence type="ECO:0000256" key="26">
    <source>
        <dbReference type="ARBA" id="ARBA00079181"/>
    </source>
</evidence>
<comment type="catalytic activity">
    <reaction evidence="21">
        <text>N-[(5Z,8Z,11Z,14Z)-eicosatetraenoyl]-serotonin + reduced [NADPH--hemoprotein reductase] + O2 = 2-oxo-N-[(5Z,8Z,11Z,14Z)-eicosatetraenoyl]-serotonin + oxidized [NADPH--hemoprotein reductase] + H2O + H(+)</text>
        <dbReference type="Rhea" id="RHEA:50296"/>
        <dbReference type="Rhea" id="RHEA-COMP:11964"/>
        <dbReference type="Rhea" id="RHEA-COMP:11965"/>
        <dbReference type="ChEBI" id="CHEBI:15377"/>
        <dbReference type="ChEBI" id="CHEBI:15378"/>
        <dbReference type="ChEBI" id="CHEBI:15379"/>
        <dbReference type="ChEBI" id="CHEBI:57618"/>
        <dbReference type="ChEBI" id="CHEBI:58210"/>
        <dbReference type="ChEBI" id="CHEBI:132255"/>
        <dbReference type="ChEBI" id="CHEBI:132256"/>
    </reaction>
    <physiologicalReaction direction="left-to-right" evidence="21">
        <dbReference type="Rhea" id="RHEA:50297"/>
    </physiologicalReaction>
</comment>
<dbReference type="PANTHER" id="PTHR24300:SF403">
    <property type="entry name" value="CYTOCHROME P450 306A1"/>
    <property type="match status" value="1"/>
</dbReference>
<keyword evidence="14 27" id="KW-0408">Iron</keyword>
<comment type="catalytic activity">
    <reaction evidence="20">
        <text>(5Z,8Z,11Z,14Z)-eicosatetraenoate + reduced [NADPH--hemoprotein reductase] + O2 = 20-hydroxy-(5Z,8Z,11Z,14Z)-eicosatetraenoate + oxidized [NADPH--hemoprotein reductase] + H2O + H(+)</text>
        <dbReference type="Rhea" id="RHEA:39755"/>
        <dbReference type="Rhea" id="RHEA-COMP:11964"/>
        <dbReference type="Rhea" id="RHEA-COMP:11965"/>
        <dbReference type="ChEBI" id="CHEBI:15377"/>
        <dbReference type="ChEBI" id="CHEBI:15378"/>
        <dbReference type="ChEBI" id="CHEBI:15379"/>
        <dbReference type="ChEBI" id="CHEBI:32395"/>
        <dbReference type="ChEBI" id="CHEBI:57618"/>
        <dbReference type="ChEBI" id="CHEBI:58210"/>
        <dbReference type="ChEBI" id="CHEBI:76624"/>
    </reaction>
    <physiologicalReaction direction="left-to-right" evidence="20">
        <dbReference type="Rhea" id="RHEA:39756"/>
    </physiologicalReaction>
</comment>
<comment type="similarity">
    <text evidence="5 28">Belongs to the cytochrome P450 family.</text>
</comment>
<gene>
    <name evidence="31" type="primary">LOC118420284</name>
</gene>
<dbReference type="Gene3D" id="1.10.630.10">
    <property type="entry name" value="Cytochrome P450"/>
    <property type="match status" value="1"/>
</dbReference>
<dbReference type="InterPro" id="IPR002401">
    <property type="entry name" value="Cyt_P450_E_grp-I"/>
</dbReference>
<dbReference type="GO" id="GO:0008202">
    <property type="term" value="P:steroid metabolic process"/>
    <property type="evidence" value="ECO:0000318"/>
    <property type="project" value="GO_Central"/>
</dbReference>
<comment type="catalytic activity">
    <reaction evidence="22">
        <text>an omega-methyl-long-chain fatty acid + reduced [NADPH--hemoprotein reductase] + O2 = an omega-hydroxy-long-chain fatty acid + oxidized [NADPH--hemoprotein reductase] + H2O + H(+)</text>
        <dbReference type="Rhea" id="RHEA:56748"/>
        <dbReference type="Rhea" id="RHEA-COMP:11964"/>
        <dbReference type="Rhea" id="RHEA-COMP:11965"/>
        <dbReference type="ChEBI" id="CHEBI:15377"/>
        <dbReference type="ChEBI" id="CHEBI:15378"/>
        <dbReference type="ChEBI" id="CHEBI:15379"/>
        <dbReference type="ChEBI" id="CHEBI:57618"/>
        <dbReference type="ChEBI" id="CHEBI:58210"/>
        <dbReference type="ChEBI" id="CHEBI:140991"/>
        <dbReference type="ChEBI" id="CHEBI:140992"/>
        <dbReference type="EC" id="1.14.14.80"/>
    </reaction>
    <physiologicalReaction direction="left-to-right" evidence="22">
        <dbReference type="Rhea" id="RHEA:56749"/>
    </physiologicalReaction>
</comment>
<evidence type="ECO:0000256" key="27">
    <source>
        <dbReference type="PIRSR" id="PIRSR602401-1"/>
    </source>
</evidence>
<evidence type="ECO:0000256" key="2">
    <source>
        <dbReference type="ARBA" id="ARBA00004154"/>
    </source>
</evidence>
<dbReference type="RefSeq" id="XP_035682905.1">
    <property type="nucleotide sequence ID" value="XM_035827012.1"/>
</dbReference>
<evidence type="ECO:0000256" key="22">
    <source>
        <dbReference type="ARBA" id="ARBA00052378"/>
    </source>
</evidence>
<dbReference type="OMA" id="TCAFLME"/>
<protein>
    <recommendedName>
        <fullName evidence="25">Cytochrome P450 2U1</fullName>
        <ecNumber evidence="24">1.14.14.80</ecNumber>
    </recommendedName>
    <alternativeName>
        <fullName evidence="26">Long-chain fatty acid omega-monooxygenase</fullName>
    </alternativeName>
</protein>
<evidence type="ECO:0000256" key="10">
    <source>
        <dbReference type="ARBA" id="ARBA00022824"/>
    </source>
</evidence>
<dbReference type="GeneID" id="118420284"/>
<evidence type="ECO:0000256" key="11">
    <source>
        <dbReference type="ARBA" id="ARBA00022848"/>
    </source>
</evidence>
<dbReference type="GO" id="GO:0005789">
    <property type="term" value="C:endoplasmic reticulum membrane"/>
    <property type="evidence" value="ECO:0007669"/>
    <property type="project" value="UniProtKB-SubCell"/>
</dbReference>
<keyword evidence="18 29" id="KW-0472">Membrane</keyword>
<evidence type="ECO:0000256" key="4">
    <source>
        <dbReference type="ARBA" id="ARBA00004477"/>
    </source>
</evidence>
<dbReference type="GO" id="GO:0006082">
    <property type="term" value="P:organic acid metabolic process"/>
    <property type="evidence" value="ECO:0000318"/>
    <property type="project" value="GO_Central"/>
</dbReference>
<comment type="cofactor">
    <cofactor evidence="1 27">
        <name>heme</name>
        <dbReference type="ChEBI" id="CHEBI:30413"/>
    </cofactor>
</comment>
<keyword evidence="8 27" id="KW-0479">Metal-binding</keyword>
<dbReference type="GO" id="GO:0102033">
    <property type="term" value="F:long-chain fatty acid omega-hydroxylase activity"/>
    <property type="evidence" value="ECO:0007669"/>
    <property type="project" value="UniProtKB-EC"/>
</dbReference>
<dbReference type="AlphaFoldDB" id="A0A9J7LJG8"/>
<dbReference type="InterPro" id="IPR036396">
    <property type="entry name" value="Cyt_P450_sf"/>
</dbReference>
<feature type="transmembrane region" description="Helical" evidence="29">
    <location>
        <begin position="17"/>
        <end position="34"/>
    </location>
</feature>
<dbReference type="GO" id="GO:0020037">
    <property type="term" value="F:heme binding"/>
    <property type="evidence" value="ECO:0000318"/>
    <property type="project" value="GO_Central"/>
</dbReference>
<dbReference type="GO" id="GO:0005737">
    <property type="term" value="C:cytoplasm"/>
    <property type="evidence" value="ECO:0000318"/>
    <property type="project" value="GO_Central"/>
</dbReference>
<dbReference type="SUPFAM" id="SSF48264">
    <property type="entry name" value="Cytochrome P450"/>
    <property type="match status" value="1"/>
</dbReference>
<evidence type="ECO:0000256" key="7">
    <source>
        <dbReference type="ARBA" id="ARBA00022692"/>
    </source>
</evidence>
<feature type="binding site" description="axial binding residue" evidence="27">
    <location>
        <position position="456"/>
    </location>
    <ligand>
        <name>heme</name>
        <dbReference type="ChEBI" id="CHEBI:30413"/>
    </ligand>
    <ligandPart>
        <name>Fe</name>
        <dbReference type="ChEBI" id="CHEBI:18248"/>
    </ligandPart>
</feature>
<keyword evidence="9" id="KW-0999">Mitochondrion inner membrane</keyword>
<evidence type="ECO:0000256" key="6">
    <source>
        <dbReference type="ARBA" id="ARBA00022617"/>
    </source>
</evidence>
<keyword evidence="7 29" id="KW-0812">Transmembrane</keyword>
<sequence length="514" mass="57890">MSILLEVVATVRHYADVPTFLVAVCVCLLTYLYLQRPRNLPPGPWGWPLLGNMPMLAKSDFLPATFTELATQYGDVMTIWTGSAPNIVLTGYETIRAALVKRAEDFSSRKAPPAMLDVRGDGTANGTKGVIFATYGPRWKQRRKFALMTLRDFGFGKRSLEGKVTEEANALVQEVLSQNGQPFDLKIMMQNAVSNVICSIVFGDRFEYGDPDFLRLIRLLNAFVEAKPTVRDLLTMIHPLFRHLRHIEASREGKSVTMIRALQEFCGEQIQKHRVTFDANDIRDFIDAFLLEQQRAEDGQAKENYADRELQEILVDLFLAGTETTATTTRWALLYLMLNPDVQEKVHQEIDSVLGQSAPSYAQQNLLPYTAATLAEAMRMKPIVPIVVRAPSRDTTLKGYNIPQEAGIMVNLWSVHMDPQLFPEPNTFQPERFLDQDGNFVKHEAVMPFSTGHRVCLGEQLAKMELFMFFVSLMQRFTFHLPEGAPKPSMVGSIRPGVAINVPFPFELCAVPRG</sequence>
<dbReference type="KEGG" id="bfo:118420284"/>
<evidence type="ECO:0000256" key="20">
    <source>
        <dbReference type="ARBA" id="ARBA00051320"/>
    </source>
</evidence>
<keyword evidence="11" id="KW-0492">Microsome</keyword>
<dbReference type="PRINTS" id="PR00463">
    <property type="entry name" value="EP450I"/>
</dbReference>
<evidence type="ECO:0000256" key="16">
    <source>
        <dbReference type="ARBA" id="ARBA00023098"/>
    </source>
</evidence>
<reference evidence="31" key="2">
    <citation type="submission" date="2025-08" db="UniProtKB">
        <authorList>
            <consortium name="RefSeq"/>
        </authorList>
    </citation>
    <scope>IDENTIFICATION</scope>
    <source>
        <strain evidence="31">S238N-H82</strain>
        <tissue evidence="31">Testes</tissue>
    </source>
</reference>
<evidence type="ECO:0000256" key="3">
    <source>
        <dbReference type="ARBA" id="ARBA00004448"/>
    </source>
</evidence>
<keyword evidence="30" id="KW-1185">Reference proteome</keyword>
<evidence type="ECO:0000256" key="23">
    <source>
        <dbReference type="ARBA" id="ARBA00058812"/>
    </source>
</evidence>
<dbReference type="EC" id="1.14.14.80" evidence="24"/>
<evidence type="ECO:0000256" key="21">
    <source>
        <dbReference type="ARBA" id="ARBA00052159"/>
    </source>
</evidence>
<dbReference type="GO" id="GO:0005743">
    <property type="term" value="C:mitochondrial inner membrane"/>
    <property type="evidence" value="ECO:0007669"/>
    <property type="project" value="UniProtKB-SubCell"/>
</dbReference>
<dbReference type="InterPro" id="IPR001128">
    <property type="entry name" value="Cyt_P450"/>
</dbReference>
<dbReference type="GO" id="GO:0005506">
    <property type="term" value="F:iron ion binding"/>
    <property type="evidence" value="ECO:0007669"/>
    <property type="project" value="InterPro"/>
</dbReference>
<keyword evidence="13 28" id="KW-0560">Oxidoreductase</keyword>
<accession>A0A9J7LJG8</accession>
<evidence type="ECO:0000313" key="30">
    <source>
        <dbReference type="Proteomes" id="UP000001554"/>
    </source>
</evidence>
<comment type="subcellular location">
    <subcellularLocation>
        <location evidence="4">Endoplasmic reticulum membrane</location>
        <topology evidence="4">Multi-pass membrane protein</topology>
    </subcellularLocation>
    <subcellularLocation>
        <location evidence="2">Microsome membrane</location>
        <topology evidence="2">Multi-pass membrane protein</topology>
    </subcellularLocation>
    <subcellularLocation>
        <location evidence="3">Mitochondrion inner membrane</location>
        <topology evidence="3">Multi-pass membrane protein</topology>
    </subcellularLocation>
</comment>
<evidence type="ECO:0000256" key="9">
    <source>
        <dbReference type="ARBA" id="ARBA00022792"/>
    </source>
</evidence>
<keyword evidence="17" id="KW-0496">Mitochondrion</keyword>
<proteinExistence type="inferred from homology"/>
<keyword evidence="12 29" id="KW-1133">Transmembrane helix</keyword>
<evidence type="ECO:0000256" key="14">
    <source>
        <dbReference type="ARBA" id="ARBA00023004"/>
    </source>
</evidence>